<dbReference type="Proteomes" id="UP000616151">
    <property type="component" value="Unassembled WGS sequence"/>
</dbReference>
<evidence type="ECO:0000313" key="2">
    <source>
        <dbReference type="Proteomes" id="UP000616151"/>
    </source>
</evidence>
<dbReference type="EMBL" id="JAENHL010000006">
    <property type="protein sequence ID" value="MBK1866000.1"/>
    <property type="molecule type" value="Genomic_DNA"/>
</dbReference>
<protein>
    <submittedName>
        <fullName evidence="1">SDR family oxidoreductase</fullName>
    </submittedName>
</protein>
<reference evidence="1" key="1">
    <citation type="submission" date="2021-01" db="EMBL/GenBank/DDBJ databases">
        <authorList>
            <person name="Sun Q."/>
        </authorList>
    </citation>
    <scope>NUCLEOTIDE SEQUENCE</scope>
    <source>
        <strain evidence="1">YIM B02566</strain>
    </source>
</reference>
<accession>A0ACC5R019</accession>
<comment type="caution">
    <text evidence="1">The sequence shown here is derived from an EMBL/GenBank/DDBJ whole genome shotgun (WGS) entry which is preliminary data.</text>
</comment>
<name>A0ACC5R019_9HYPH</name>
<proteinExistence type="predicted"/>
<evidence type="ECO:0000313" key="1">
    <source>
        <dbReference type="EMBL" id="MBK1866000.1"/>
    </source>
</evidence>
<keyword evidence="2" id="KW-1185">Reference proteome</keyword>
<sequence length="248" mass="26489">MTDERPLAGRIALVTGATRGIGRAIAHKLAKDGAIVGVLGRNEAQGTAVVREIEAAQGKAFFRRLDVCDFKATQSIVEDTVARLGRLDILIANAGIGTIGPVETSDPEDWRAMMEVNYLGTAHSVKAALKPMLAQGRGDIVAIASSAGVTGYPDWSGYCASKWAVMGFMECLGREMVSRGIRVSTVCPGSVDTPFWDILNVDLHPAGSDSRKGMVTADDVAEVVMLQLRLPPGVLIKNSLIFPTNEWH</sequence>
<gene>
    <name evidence="1" type="ORF">JHL16_06515</name>
</gene>
<organism evidence="1 2">
    <name type="scientific">Taklimakanibacter albus</name>
    <dbReference type="NCBI Taxonomy" id="2800327"/>
    <lineage>
        <taxon>Bacteria</taxon>
        <taxon>Pseudomonadati</taxon>
        <taxon>Pseudomonadota</taxon>
        <taxon>Alphaproteobacteria</taxon>
        <taxon>Hyphomicrobiales</taxon>
        <taxon>Aestuariivirgaceae</taxon>
        <taxon>Taklimakanibacter</taxon>
    </lineage>
</organism>